<dbReference type="PANTHER" id="PTHR30460">
    <property type="entry name" value="MODERATE CONDUCTANCE MECHANOSENSITIVE CHANNEL YBIO"/>
    <property type="match status" value="1"/>
</dbReference>
<keyword evidence="4 7" id="KW-0812">Transmembrane</keyword>
<evidence type="ECO:0000259" key="8">
    <source>
        <dbReference type="Pfam" id="PF00924"/>
    </source>
</evidence>
<keyword evidence="11" id="KW-1185">Reference proteome</keyword>
<dbReference type="Pfam" id="PF00924">
    <property type="entry name" value="MS_channel_2nd"/>
    <property type="match status" value="1"/>
</dbReference>
<dbReference type="SUPFAM" id="SSF82861">
    <property type="entry name" value="Mechanosensitive channel protein MscS (YggB), transmembrane region"/>
    <property type="match status" value="1"/>
</dbReference>
<dbReference type="Pfam" id="PF21088">
    <property type="entry name" value="MS_channel_1st"/>
    <property type="match status" value="1"/>
</dbReference>
<dbReference type="OrthoDB" id="4638917at2"/>
<evidence type="ECO:0000256" key="3">
    <source>
        <dbReference type="ARBA" id="ARBA00022475"/>
    </source>
</evidence>
<evidence type="ECO:0000256" key="2">
    <source>
        <dbReference type="ARBA" id="ARBA00008017"/>
    </source>
</evidence>
<dbReference type="InterPro" id="IPR006685">
    <property type="entry name" value="MscS_channel_2nd"/>
</dbReference>
<reference evidence="10 11" key="1">
    <citation type="submission" date="2016-10" db="EMBL/GenBank/DDBJ databases">
        <authorList>
            <person name="de Groot N.N."/>
        </authorList>
    </citation>
    <scope>NUCLEOTIDE SEQUENCE [LARGE SCALE GENOMIC DNA]</scope>
    <source>
        <strain evidence="10 11">DSM 22126</strain>
    </source>
</reference>
<keyword evidence="6 7" id="KW-0472">Membrane</keyword>
<dbReference type="Gene3D" id="3.30.70.100">
    <property type="match status" value="1"/>
</dbReference>
<dbReference type="InterPro" id="IPR011014">
    <property type="entry name" value="MscS_channel_TM-2"/>
</dbReference>
<evidence type="ECO:0000313" key="11">
    <source>
        <dbReference type="Proteomes" id="UP000185663"/>
    </source>
</evidence>
<dbReference type="GO" id="GO:0005886">
    <property type="term" value="C:plasma membrane"/>
    <property type="evidence" value="ECO:0007669"/>
    <property type="project" value="UniProtKB-SubCell"/>
</dbReference>
<dbReference type="FunFam" id="2.30.30.60:FF:000001">
    <property type="entry name" value="MscS Mechanosensitive ion channel"/>
    <property type="match status" value="1"/>
</dbReference>
<evidence type="ECO:0000256" key="6">
    <source>
        <dbReference type="ARBA" id="ARBA00023136"/>
    </source>
</evidence>
<dbReference type="InterPro" id="IPR023408">
    <property type="entry name" value="MscS_beta-dom_sf"/>
</dbReference>
<dbReference type="InterPro" id="IPR049142">
    <property type="entry name" value="MS_channel_1st"/>
</dbReference>
<feature type="transmembrane region" description="Helical" evidence="7">
    <location>
        <begin position="110"/>
        <end position="129"/>
    </location>
</feature>
<dbReference type="InterPro" id="IPR010920">
    <property type="entry name" value="LSM_dom_sf"/>
</dbReference>
<organism evidence="10 11">
    <name type="scientific">Paraoerskovia marina</name>
    <dbReference type="NCBI Taxonomy" id="545619"/>
    <lineage>
        <taxon>Bacteria</taxon>
        <taxon>Bacillati</taxon>
        <taxon>Actinomycetota</taxon>
        <taxon>Actinomycetes</taxon>
        <taxon>Micrococcales</taxon>
        <taxon>Cellulomonadaceae</taxon>
        <taxon>Paraoerskovia</taxon>
    </lineage>
</organism>
<comment type="similarity">
    <text evidence="2">Belongs to the MscS (TC 1.A.23) family.</text>
</comment>
<dbReference type="InterPro" id="IPR045276">
    <property type="entry name" value="YbiO_bact"/>
</dbReference>
<evidence type="ECO:0000256" key="4">
    <source>
        <dbReference type="ARBA" id="ARBA00022692"/>
    </source>
</evidence>
<feature type="domain" description="Mechanosensitive ion channel transmembrane helices 2/3" evidence="9">
    <location>
        <begin position="117"/>
        <end position="155"/>
    </location>
</feature>
<dbReference type="eggNOG" id="COG0668">
    <property type="taxonomic scope" value="Bacteria"/>
</dbReference>
<dbReference type="RefSeq" id="WP_052366863.1">
    <property type="nucleotide sequence ID" value="NZ_LT629776.1"/>
</dbReference>
<evidence type="ECO:0000256" key="5">
    <source>
        <dbReference type="ARBA" id="ARBA00022989"/>
    </source>
</evidence>
<dbReference type="Proteomes" id="UP000185663">
    <property type="component" value="Chromosome I"/>
</dbReference>
<evidence type="ECO:0000256" key="7">
    <source>
        <dbReference type="SAM" id="Phobius"/>
    </source>
</evidence>
<evidence type="ECO:0000256" key="1">
    <source>
        <dbReference type="ARBA" id="ARBA00004651"/>
    </source>
</evidence>
<keyword evidence="5 7" id="KW-1133">Transmembrane helix</keyword>
<protein>
    <submittedName>
        <fullName evidence="10">Small conductance mechanosensitive channel</fullName>
    </submittedName>
</protein>
<sequence length="317" mass="34081">MLHITTSSIDTAALPTATDDVKSGWEAAWEWFLGAPLQIAIIVVASLVVLGVIRSLIKRVTEAIANGSPEVGKDRRGADSTPRGVLARAVPMANPLAGVRRAQRARTIGSVLRSTANVIVLAIMILLVLDTLGVNIAPFIASAGIVGVALGFGAQSLVQDYLSGIFMLLEDQYGVGDTVDFGEVTGTVEDVQLRVTKVRDLEGTLWFVRNGEILRTGNMSQEWSRTLVEFPVSMTADVPRVREVLEAAAARIAEDEELGAYVLEAPEVTGVESIARGRLLFRIRIKTQPAMQWEVARALRVAVRDDLSGAGIPLSSW</sequence>
<dbReference type="PANTHER" id="PTHR30460:SF0">
    <property type="entry name" value="MODERATE CONDUCTANCE MECHANOSENSITIVE CHANNEL YBIO"/>
    <property type="match status" value="1"/>
</dbReference>
<feature type="transmembrane region" description="Helical" evidence="7">
    <location>
        <begin position="135"/>
        <end position="158"/>
    </location>
</feature>
<dbReference type="SUPFAM" id="SSF50182">
    <property type="entry name" value="Sm-like ribonucleoproteins"/>
    <property type="match status" value="1"/>
</dbReference>
<dbReference type="Gene3D" id="2.30.30.60">
    <property type="match status" value="1"/>
</dbReference>
<dbReference type="InterPro" id="IPR011066">
    <property type="entry name" value="MscS_channel_C_sf"/>
</dbReference>
<keyword evidence="3" id="KW-1003">Cell membrane</keyword>
<evidence type="ECO:0000313" key="10">
    <source>
        <dbReference type="EMBL" id="SDS69083.1"/>
    </source>
</evidence>
<comment type="subcellular location">
    <subcellularLocation>
        <location evidence="1">Cell membrane</location>
        <topology evidence="1">Multi-pass membrane protein</topology>
    </subcellularLocation>
</comment>
<dbReference type="SUPFAM" id="SSF82689">
    <property type="entry name" value="Mechanosensitive channel protein MscS (YggB), C-terminal domain"/>
    <property type="match status" value="1"/>
</dbReference>
<dbReference type="AlphaFoldDB" id="A0A1H1U9P6"/>
<name>A0A1H1U9P6_9CELL</name>
<feature type="transmembrane region" description="Helical" evidence="7">
    <location>
        <begin position="31"/>
        <end position="53"/>
    </location>
</feature>
<accession>A0A1H1U9P6</accession>
<dbReference type="STRING" id="545619.SAMN04489860_2128"/>
<feature type="domain" description="Mechanosensitive ion channel MscS" evidence="8">
    <location>
        <begin position="157"/>
        <end position="214"/>
    </location>
</feature>
<dbReference type="Gene3D" id="1.10.287.1260">
    <property type="match status" value="1"/>
</dbReference>
<dbReference type="GO" id="GO:0008381">
    <property type="term" value="F:mechanosensitive monoatomic ion channel activity"/>
    <property type="evidence" value="ECO:0007669"/>
    <property type="project" value="InterPro"/>
</dbReference>
<dbReference type="EMBL" id="LT629776">
    <property type="protein sequence ID" value="SDS69083.1"/>
    <property type="molecule type" value="Genomic_DNA"/>
</dbReference>
<evidence type="ECO:0000259" key="9">
    <source>
        <dbReference type="Pfam" id="PF21088"/>
    </source>
</evidence>
<proteinExistence type="inferred from homology"/>
<gene>
    <name evidence="10" type="ORF">SAMN04489860_2128</name>
</gene>